<gene>
    <name evidence="1" type="ORF">C0V70_08375</name>
</gene>
<dbReference type="Pfam" id="PF06282">
    <property type="entry name" value="DUF1036"/>
    <property type="match status" value="1"/>
</dbReference>
<sequence>MKTLGLLIALFSSISAFATTGTIESYFSPSADKHDKVVHLYLQNNCYQEVMVATRSQNPNGIWETKGYMRLFPGQVIPNGDMINNIYYLNAFTIDGRVRWEGEHQFEIHSRPVRALLVELPKEYGGNWTTVLYCY</sequence>
<dbReference type="KEGG" id="bsto:C0V70_08375"/>
<protein>
    <submittedName>
        <fullName evidence="1">Uncharacterized protein</fullName>
    </submittedName>
</protein>
<proteinExistence type="predicted"/>
<dbReference type="Proteomes" id="UP000235584">
    <property type="component" value="Chromosome"/>
</dbReference>
<dbReference type="InterPro" id="IPR009380">
    <property type="entry name" value="DUF1036"/>
</dbReference>
<dbReference type="RefSeq" id="WP_102243414.1">
    <property type="nucleotide sequence ID" value="NZ_CP025704.1"/>
</dbReference>
<keyword evidence="2" id="KW-1185">Reference proteome</keyword>
<organism evidence="1 2">
    <name type="scientific">Bacteriovorax stolpii</name>
    <name type="common">Bdellovibrio stolpii</name>
    <dbReference type="NCBI Taxonomy" id="960"/>
    <lineage>
        <taxon>Bacteria</taxon>
        <taxon>Pseudomonadati</taxon>
        <taxon>Bdellovibrionota</taxon>
        <taxon>Bacteriovoracia</taxon>
        <taxon>Bacteriovoracales</taxon>
        <taxon>Bacteriovoracaceae</taxon>
        <taxon>Bacteriovorax</taxon>
    </lineage>
</organism>
<dbReference type="EMBL" id="CP025704">
    <property type="protein sequence ID" value="AUN98123.1"/>
    <property type="molecule type" value="Genomic_DNA"/>
</dbReference>
<name>A0A2K9NRI4_BACTC</name>
<reference evidence="1 2" key="1">
    <citation type="submission" date="2018-01" db="EMBL/GenBank/DDBJ databases">
        <title>Complete genome sequence of Bacteriovorax stolpii DSM12778.</title>
        <authorList>
            <person name="Tang B."/>
            <person name="Chang J."/>
        </authorList>
    </citation>
    <scope>NUCLEOTIDE SEQUENCE [LARGE SCALE GENOMIC DNA]</scope>
    <source>
        <strain evidence="1 2">DSM 12778</strain>
    </source>
</reference>
<evidence type="ECO:0000313" key="1">
    <source>
        <dbReference type="EMBL" id="AUN98123.1"/>
    </source>
</evidence>
<evidence type="ECO:0000313" key="2">
    <source>
        <dbReference type="Proteomes" id="UP000235584"/>
    </source>
</evidence>
<accession>A0A2K9NRI4</accession>
<dbReference type="AlphaFoldDB" id="A0A2K9NRI4"/>